<comment type="caution">
    <text evidence="2">The sequence shown here is derived from an EMBL/GenBank/DDBJ whole genome shotgun (WGS) entry which is preliminary data.</text>
</comment>
<organism evidence="2 3">
    <name type="scientific">Euplotes crassus</name>
    <dbReference type="NCBI Taxonomy" id="5936"/>
    <lineage>
        <taxon>Eukaryota</taxon>
        <taxon>Sar</taxon>
        <taxon>Alveolata</taxon>
        <taxon>Ciliophora</taxon>
        <taxon>Intramacronucleata</taxon>
        <taxon>Spirotrichea</taxon>
        <taxon>Hypotrichia</taxon>
        <taxon>Euplotida</taxon>
        <taxon>Euplotidae</taxon>
        <taxon>Moneuplotes</taxon>
    </lineage>
</organism>
<proteinExistence type="predicted"/>
<keyword evidence="3" id="KW-1185">Reference proteome</keyword>
<dbReference type="Proteomes" id="UP001295684">
    <property type="component" value="Unassembled WGS sequence"/>
</dbReference>
<reference evidence="2" key="1">
    <citation type="submission" date="2023-07" db="EMBL/GenBank/DDBJ databases">
        <authorList>
            <consortium name="AG Swart"/>
            <person name="Singh M."/>
            <person name="Singh A."/>
            <person name="Seah K."/>
            <person name="Emmerich C."/>
        </authorList>
    </citation>
    <scope>NUCLEOTIDE SEQUENCE</scope>
    <source>
        <strain evidence="2">DP1</strain>
    </source>
</reference>
<protein>
    <submittedName>
        <fullName evidence="2">Uncharacterized protein</fullName>
    </submittedName>
</protein>
<feature type="signal peptide" evidence="1">
    <location>
        <begin position="1"/>
        <end position="15"/>
    </location>
</feature>
<sequence length="240" mass="26838">MKIVILALLVCAVFGASMIQEDGKINFEVDTHPESSIGFTMKGKVNPQNDEDSSVETFFRLAEQLIPLAQSNLKDNKEGSSLQFYRRFCFLGGGLGDAISICGYANAELWIGWRVNHDGGLGLYNVTYTPFSYLQGGLNVSAASYPAEVSYGGYLQVYNLEVPVNFLISESQICWDGDFFLYATQAFTAINTNLLQCQRSIPDMTPWDCDRVQGVQFRHLTFDFFDGTFIDLLPRTCITF</sequence>
<dbReference type="AlphaFoldDB" id="A0AAD1XTX6"/>
<evidence type="ECO:0000313" key="2">
    <source>
        <dbReference type="EMBL" id="CAI2378858.1"/>
    </source>
</evidence>
<feature type="chain" id="PRO_5042072297" evidence="1">
    <location>
        <begin position="16"/>
        <end position="240"/>
    </location>
</feature>
<keyword evidence="1" id="KW-0732">Signal</keyword>
<evidence type="ECO:0000256" key="1">
    <source>
        <dbReference type="SAM" id="SignalP"/>
    </source>
</evidence>
<evidence type="ECO:0000313" key="3">
    <source>
        <dbReference type="Proteomes" id="UP001295684"/>
    </source>
</evidence>
<dbReference type="EMBL" id="CAMPGE010020635">
    <property type="protein sequence ID" value="CAI2378858.1"/>
    <property type="molecule type" value="Genomic_DNA"/>
</dbReference>
<accession>A0AAD1XTX6</accession>
<name>A0AAD1XTX6_EUPCR</name>
<gene>
    <name evidence="2" type="ORF">ECRASSUSDP1_LOCUS20258</name>
</gene>